<dbReference type="Proteomes" id="UP000789405">
    <property type="component" value="Unassembled WGS sequence"/>
</dbReference>
<evidence type="ECO:0000313" key="2">
    <source>
        <dbReference type="Proteomes" id="UP000789405"/>
    </source>
</evidence>
<dbReference type="OrthoDB" id="2429662at2759"/>
<sequence>MITQDIGKMSNIELKISDLGLSSKINEINVDNGTYGGVVLFVVDEILS</sequence>
<gene>
    <name evidence="1" type="ORF">DERYTH_LOCUS8402</name>
</gene>
<keyword evidence="2" id="KW-1185">Reference proteome</keyword>
<organism evidence="1 2">
    <name type="scientific">Dentiscutata erythropus</name>
    <dbReference type="NCBI Taxonomy" id="1348616"/>
    <lineage>
        <taxon>Eukaryota</taxon>
        <taxon>Fungi</taxon>
        <taxon>Fungi incertae sedis</taxon>
        <taxon>Mucoromycota</taxon>
        <taxon>Glomeromycotina</taxon>
        <taxon>Glomeromycetes</taxon>
        <taxon>Diversisporales</taxon>
        <taxon>Gigasporaceae</taxon>
        <taxon>Dentiscutata</taxon>
    </lineage>
</organism>
<reference evidence="1" key="1">
    <citation type="submission" date="2021-06" db="EMBL/GenBank/DDBJ databases">
        <authorList>
            <person name="Kallberg Y."/>
            <person name="Tangrot J."/>
            <person name="Rosling A."/>
        </authorList>
    </citation>
    <scope>NUCLEOTIDE SEQUENCE</scope>
    <source>
        <strain evidence="1">MA453B</strain>
    </source>
</reference>
<dbReference type="AlphaFoldDB" id="A0A9N9CV50"/>
<comment type="caution">
    <text evidence="1">The sequence shown here is derived from an EMBL/GenBank/DDBJ whole genome shotgun (WGS) entry which is preliminary data.</text>
</comment>
<evidence type="ECO:0000313" key="1">
    <source>
        <dbReference type="EMBL" id="CAG8616258.1"/>
    </source>
</evidence>
<name>A0A9N9CV50_9GLOM</name>
<proteinExistence type="predicted"/>
<accession>A0A9N9CV50</accession>
<feature type="non-terminal residue" evidence="1">
    <location>
        <position position="48"/>
    </location>
</feature>
<protein>
    <submittedName>
        <fullName evidence="1">14417_t:CDS:1</fullName>
    </submittedName>
</protein>
<dbReference type="EMBL" id="CAJVPY010004333">
    <property type="protein sequence ID" value="CAG8616258.1"/>
    <property type="molecule type" value="Genomic_DNA"/>
</dbReference>